<dbReference type="KEGG" id="aco:Amico_1361"/>
<evidence type="ECO:0000256" key="2">
    <source>
        <dbReference type="ARBA" id="ARBA00004496"/>
    </source>
</evidence>
<feature type="binding site" evidence="9">
    <location>
        <position position="121"/>
    </location>
    <ligand>
        <name>substrate</name>
    </ligand>
</feature>
<feature type="binding site" evidence="9">
    <location>
        <position position="61"/>
    </location>
    <ligand>
        <name>substrate</name>
    </ligand>
</feature>
<dbReference type="EMBL" id="CP001997">
    <property type="protein sequence ID" value="ADE57478.1"/>
    <property type="molecule type" value="Genomic_DNA"/>
</dbReference>
<evidence type="ECO:0000256" key="4">
    <source>
        <dbReference type="ARBA" id="ARBA00022490"/>
    </source>
</evidence>
<evidence type="ECO:0000256" key="8">
    <source>
        <dbReference type="ARBA" id="ARBA00023277"/>
    </source>
</evidence>
<keyword evidence="5 9" id="KW-0479">Metal-binding</keyword>
<dbReference type="Proteomes" id="UP000002366">
    <property type="component" value="Chromosome"/>
</dbReference>
<dbReference type="InterPro" id="IPR046348">
    <property type="entry name" value="SIS_dom_sf"/>
</dbReference>
<evidence type="ECO:0000256" key="7">
    <source>
        <dbReference type="ARBA" id="ARBA00023235"/>
    </source>
</evidence>
<feature type="binding site" evidence="9">
    <location>
        <position position="57"/>
    </location>
    <ligand>
        <name>Zn(2+)</name>
        <dbReference type="ChEBI" id="CHEBI:29105"/>
    </ligand>
</feature>
<dbReference type="eggNOG" id="COG0279">
    <property type="taxonomic scope" value="Bacteria"/>
</dbReference>
<protein>
    <recommendedName>
        <fullName evidence="9">Phosphoheptose isomerase</fullName>
        <ecNumber evidence="9">5.3.1.28</ecNumber>
    </recommendedName>
    <alternativeName>
        <fullName evidence="9">Sedoheptulose 7-phosphate isomerase</fullName>
    </alternativeName>
</protein>
<dbReference type="InterPro" id="IPR050099">
    <property type="entry name" value="SIS_GmhA/DiaA_subfam"/>
</dbReference>
<keyword evidence="12" id="KW-1185">Reference proteome</keyword>
<feature type="binding site" evidence="9">
    <location>
        <position position="168"/>
    </location>
    <ligand>
        <name>Zn(2+)</name>
        <dbReference type="ChEBI" id="CHEBI:29105"/>
    </ligand>
</feature>
<organism evidence="11 12">
    <name type="scientific">Aminobacterium colombiense (strain DSM 12261 / ALA-1)</name>
    <dbReference type="NCBI Taxonomy" id="572547"/>
    <lineage>
        <taxon>Bacteria</taxon>
        <taxon>Thermotogati</taxon>
        <taxon>Synergistota</taxon>
        <taxon>Synergistia</taxon>
        <taxon>Synergistales</taxon>
        <taxon>Aminobacteriaceae</taxon>
        <taxon>Aminobacterium</taxon>
    </lineage>
</organism>
<sequence length="190" mass="19908">MIEKVQKQLQESINVKIAALSLAEKVASASQLIIQALSHGGTAFFLGNGGSAADAQHLAAELVGRFEKNRKALRAVALTTNPSTITALANDYGYENIFLRQLQALAAPGDIVIGISTGGASPNVVKALTWAKEKGIETIAMTGENGGDLARIASLLLTAPSSHTPRIQELHITWGHIICGLIEEALCSNG</sequence>
<evidence type="ECO:0000256" key="9">
    <source>
        <dbReference type="HAMAP-Rule" id="MF_00067"/>
    </source>
</evidence>
<keyword evidence="7 9" id="KW-0413">Isomerase</keyword>
<dbReference type="PANTHER" id="PTHR30390:SF6">
    <property type="entry name" value="DNAA INITIATOR-ASSOCIATING PROTEIN DIAA"/>
    <property type="match status" value="1"/>
</dbReference>
<comment type="catalytic activity">
    <reaction evidence="1 9">
        <text>2 D-sedoheptulose 7-phosphate = D-glycero-alpha-D-manno-heptose 7-phosphate + D-glycero-beta-D-manno-heptose 7-phosphate</text>
        <dbReference type="Rhea" id="RHEA:27489"/>
        <dbReference type="ChEBI" id="CHEBI:57483"/>
        <dbReference type="ChEBI" id="CHEBI:60203"/>
        <dbReference type="ChEBI" id="CHEBI:60204"/>
        <dbReference type="EC" id="5.3.1.28"/>
    </reaction>
</comment>
<accession>D5EFZ6</accession>
<dbReference type="RefSeq" id="WP_013048741.1">
    <property type="nucleotide sequence ID" value="NC_014011.1"/>
</dbReference>
<name>D5EFZ6_AMICL</name>
<feature type="binding site" evidence="9">
    <location>
        <position position="176"/>
    </location>
    <ligand>
        <name>Zn(2+)</name>
        <dbReference type="ChEBI" id="CHEBI:29105"/>
    </ligand>
</feature>
<evidence type="ECO:0000256" key="3">
    <source>
        <dbReference type="ARBA" id="ARBA00009894"/>
    </source>
</evidence>
<comment type="similarity">
    <text evidence="3 9">Belongs to the SIS family. GmhA subfamily.</text>
</comment>
<dbReference type="SUPFAM" id="SSF53697">
    <property type="entry name" value="SIS domain"/>
    <property type="match status" value="1"/>
</dbReference>
<proteinExistence type="inferred from homology"/>
<dbReference type="Pfam" id="PF13580">
    <property type="entry name" value="SIS_2"/>
    <property type="match status" value="1"/>
</dbReference>
<dbReference type="InterPro" id="IPR001347">
    <property type="entry name" value="SIS_dom"/>
</dbReference>
<dbReference type="PROSITE" id="PS51464">
    <property type="entry name" value="SIS"/>
    <property type="match status" value="1"/>
</dbReference>
<comment type="caution">
    <text evidence="9">Lacks conserved residue(s) required for the propagation of feature annotation.</text>
</comment>
<comment type="miscellaneous">
    <text evidence="9">The reaction produces a racemic mixture of D-glycero-alpha-D-manno-heptose 7-phosphate and D-glycero-beta-D-manno-heptose 7-phosphate.</text>
</comment>
<comment type="function">
    <text evidence="9">Catalyzes the isomerization of sedoheptulose 7-phosphate in D-glycero-D-manno-heptose 7-phosphate.</text>
</comment>
<dbReference type="GO" id="GO:0005975">
    <property type="term" value="P:carbohydrate metabolic process"/>
    <property type="evidence" value="ECO:0007669"/>
    <property type="project" value="UniProtKB-UniRule"/>
</dbReference>
<dbReference type="GO" id="GO:2001061">
    <property type="term" value="P:D-glycero-D-manno-heptose 7-phosphate biosynthetic process"/>
    <property type="evidence" value="ECO:0007669"/>
    <property type="project" value="UniProtKB-UniPathway"/>
</dbReference>
<dbReference type="AlphaFoldDB" id="D5EFZ6"/>
<comment type="subcellular location">
    <subcellularLocation>
        <location evidence="2 9">Cytoplasm</location>
    </subcellularLocation>
</comment>
<keyword evidence="6 9" id="KW-0862">Zinc</keyword>
<keyword evidence="8 9" id="KW-0119">Carbohydrate metabolism</keyword>
<gene>
    <name evidence="9" type="primary">gmhA</name>
    <name evidence="11" type="ordered locus">Amico_1361</name>
</gene>
<comment type="pathway">
    <text evidence="9">Carbohydrate biosynthesis; D-glycero-D-manno-heptose 7-phosphate biosynthesis; D-glycero-alpha-D-manno-heptose 7-phosphate and D-glycero-beta-D-manno-heptose 7-phosphate from sedoheptulose 7-phosphate: step 1/1.</text>
</comment>
<dbReference type="InterPro" id="IPR035461">
    <property type="entry name" value="GmhA/DiaA"/>
</dbReference>
<comment type="cofactor">
    <cofactor evidence="9">
        <name>Zn(2+)</name>
        <dbReference type="ChEBI" id="CHEBI:29105"/>
    </cofactor>
    <text evidence="9">Binds 1 zinc ion per subunit.</text>
</comment>
<dbReference type="EC" id="5.3.1.28" evidence="9"/>
<dbReference type="Gene3D" id="3.40.50.10490">
    <property type="entry name" value="Glucose-6-phosphate isomerase like protein, domain 1"/>
    <property type="match status" value="1"/>
</dbReference>
<feature type="binding site" evidence="9">
    <location>
        <position position="61"/>
    </location>
    <ligand>
        <name>Zn(2+)</name>
        <dbReference type="ChEBI" id="CHEBI:29105"/>
    </ligand>
</feature>
<dbReference type="OrthoDB" id="9781311at2"/>
<keyword evidence="4 9" id="KW-0963">Cytoplasm</keyword>
<evidence type="ECO:0000256" key="5">
    <source>
        <dbReference type="ARBA" id="ARBA00022723"/>
    </source>
</evidence>
<dbReference type="GO" id="GO:0008968">
    <property type="term" value="F:D-sedoheptulose 7-phosphate isomerase activity"/>
    <property type="evidence" value="ECO:0007669"/>
    <property type="project" value="UniProtKB-UniRule"/>
</dbReference>
<dbReference type="STRING" id="572547.Amico_1361"/>
<dbReference type="CDD" id="cd05006">
    <property type="entry name" value="SIS_GmhA"/>
    <property type="match status" value="1"/>
</dbReference>
<reference evidence="11 12" key="1">
    <citation type="journal article" date="2010" name="Stand. Genomic Sci.">
        <title>Complete genome sequence of Aminobacterium colombiense type strain (ALA-1).</title>
        <authorList>
            <person name="Chertkov O."/>
            <person name="Sikorski J."/>
            <person name="Brambilla E."/>
            <person name="Lapidus A."/>
            <person name="Copeland A."/>
            <person name="Glavina Del Rio T."/>
            <person name="Nolan M."/>
            <person name="Lucas S."/>
            <person name="Tice H."/>
            <person name="Cheng J.F."/>
            <person name="Han C."/>
            <person name="Detter J.C."/>
            <person name="Bruce D."/>
            <person name="Tapia R."/>
            <person name="Goodwin L."/>
            <person name="Pitluck S."/>
            <person name="Liolios K."/>
            <person name="Ivanova N."/>
            <person name="Mavromatis K."/>
            <person name="Ovchinnikova G."/>
            <person name="Pati A."/>
            <person name="Chen A."/>
            <person name="Palaniappan K."/>
            <person name="Land M."/>
            <person name="Hauser L."/>
            <person name="Chang Y.J."/>
            <person name="Jeffries C.D."/>
            <person name="Spring S."/>
            <person name="Rohde M."/>
            <person name="Goker M."/>
            <person name="Bristow J."/>
            <person name="Eisen J.A."/>
            <person name="Markowitz V."/>
            <person name="Hugenholtz P."/>
            <person name="Kyrpides N.C."/>
            <person name="Klenk H.P."/>
        </authorList>
    </citation>
    <scope>NUCLEOTIDE SEQUENCE [LARGE SCALE GENOMIC DNA]</scope>
    <source>
        <strain evidence="12">DSM 12261 / ALA-1</strain>
    </source>
</reference>
<feature type="domain" description="SIS" evidence="10">
    <location>
        <begin position="33"/>
        <end position="190"/>
    </location>
</feature>
<evidence type="ECO:0000256" key="1">
    <source>
        <dbReference type="ARBA" id="ARBA00000348"/>
    </source>
</evidence>
<evidence type="ECO:0000256" key="6">
    <source>
        <dbReference type="ARBA" id="ARBA00022833"/>
    </source>
</evidence>
<evidence type="ECO:0000313" key="11">
    <source>
        <dbReference type="EMBL" id="ADE57478.1"/>
    </source>
</evidence>
<evidence type="ECO:0000259" key="10">
    <source>
        <dbReference type="PROSITE" id="PS51464"/>
    </source>
</evidence>
<dbReference type="GO" id="GO:0008270">
    <property type="term" value="F:zinc ion binding"/>
    <property type="evidence" value="ECO:0007669"/>
    <property type="project" value="UniProtKB-UniRule"/>
</dbReference>
<feature type="binding site" evidence="9">
    <location>
        <position position="168"/>
    </location>
    <ligand>
        <name>substrate</name>
    </ligand>
</feature>
<dbReference type="GO" id="GO:0097367">
    <property type="term" value="F:carbohydrate derivative binding"/>
    <property type="evidence" value="ECO:0007669"/>
    <property type="project" value="InterPro"/>
</dbReference>
<feature type="binding site" evidence="9">
    <location>
        <begin position="48"/>
        <end position="50"/>
    </location>
    <ligand>
        <name>substrate</name>
    </ligand>
</feature>
<dbReference type="GO" id="GO:0005737">
    <property type="term" value="C:cytoplasm"/>
    <property type="evidence" value="ECO:0007669"/>
    <property type="project" value="UniProtKB-SubCell"/>
</dbReference>
<feature type="binding site" evidence="9">
    <location>
        <begin position="90"/>
        <end position="91"/>
    </location>
    <ligand>
        <name>substrate</name>
    </ligand>
</feature>
<dbReference type="UniPathway" id="UPA00041">
    <property type="reaction ID" value="UER00436"/>
</dbReference>
<dbReference type="PANTHER" id="PTHR30390">
    <property type="entry name" value="SEDOHEPTULOSE 7-PHOSPHATE ISOMERASE / DNAA INITIATOR-ASSOCIATING FACTOR FOR REPLICATION INITIATION"/>
    <property type="match status" value="1"/>
</dbReference>
<evidence type="ECO:0000313" key="12">
    <source>
        <dbReference type="Proteomes" id="UP000002366"/>
    </source>
</evidence>
<dbReference type="HAMAP" id="MF_00067">
    <property type="entry name" value="GmhA"/>
    <property type="match status" value="1"/>
</dbReference>
<dbReference type="InterPro" id="IPR004515">
    <property type="entry name" value="Phosphoheptose_Isoase"/>
</dbReference>
<dbReference type="HOGENOM" id="CLU_080999_4_0_0"/>